<dbReference type="GO" id="GO:0005801">
    <property type="term" value="C:cis-Golgi network"/>
    <property type="evidence" value="ECO:0007669"/>
    <property type="project" value="TreeGrafter"/>
</dbReference>
<dbReference type="PANTHER" id="PTHR12817">
    <property type="entry name" value="TRAFFICKING PROTEIN PARTICLE COMPLEX SUBUNIT 6B"/>
    <property type="match status" value="1"/>
</dbReference>
<proteinExistence type="inferred from homology"/>
<dbReference type="Pfam" id="PF04051">
    <property type="entry name" value="TRAPP"/>
    <property type="match status" value="1"/>
</dbReference>
<dbReference type="FunCoup" id="A0A0C3GXF1">
    <property type="interactions" value="80"/>
</dbReference>
<dbReference type="CDD" id="cd14944">
    <property type="entry name" value="TRAPPC6A_Trs33"/>
    <property type="match status" value="1"/>
</dbReference>
<accession>A0A0C3GXF1</accession>
<dbReference type="SUPFAM" id="SSF111126">
    <property type="entry name" value="Ligand-binding domain in the NO signalling and Golgi transport"/>
    <property type="match status" value="1"/>
</dbReference>
<dbReference type="AlphaFoldDB" id="A0A0C3GXF1"/>
<organism evidence="3 4">
    <name type="scientific">Oidiodendron maius (strain Zn)</name>
    <dbReference type="NCBI Taxonomy" id="913774"/>
    <lineage>
        <taxon>Eukaryota</taxon>
        <taxon>Fungi</taxon>
        <taxon>Dikarya</taxon>
        <taxon>Ascomycota</taxon>
        <taxon>Pezizomycotina</taxon>
        <taxon>Leotiomycetes</taxon>
        <taxon>Leotiomycetes incertae sedis</taxon>
        <taxon>Myxotrichaceae</taxon>
        <taxon>Oidiodendron</taxon>
    </lineage>
</organism>
<evidence type="ECO:0000256" key="2">
    <source>
        <dbReference type="SAM" id="MobiDB-lite"/>
    </source>
</evidence>
<name>A0A0C3GXF1_OIDMZ</name>
<dbReference type="PANTHER" id="PTHR12817:SF0">
    <property type="entry name" value="GEO08327P1"/>
    <property type="match status" value="1"/>
</dbReference>
<dbReference type="InParanoid" id="A0A0C3GXF1"/>
<feature type="region of interest" description="Disordered" evidence="2">
    <location>
        <begin position="48"/>
        <end position="74"/>
    </location>
</feature>
<evidence type="ECO:0008006" key="5">
    <source>
        <dbReference type="Google" id="ProtNLM"/>
    </source>
</evidence>
<gene>
    <name evidence="3" type="ORF">OIDMADRAFT_106092</name>
</gene>
<dbReference type="EMBL" id="KN832885">
    <property type="protein sequence ID" value="KIM95929.1"/>
    <property type="molecule type" value="Genomic_DNA"/>
</dbReference>
<evidence type="ECO:0000313" key="3">
    <source>
        <dbReference type="EMBL" id="KIM95929.1"/>
    </source>
</evidence>
<dbReference type="FunFam" id="3.30.1380.20:FF:000020">
    <property type="entry name" value="Trafficking protein particle complex subunit 6B"/>
    <property type="match status" value="1"/>
</dbReference>
<evidence type="ECO:0000256" key="1">
    <source>
        <dbReference type="ARBA" id="ARBA00006218"/>
    </source>
</evidence>
<sequence>MSFETPLPPFNSSDPAATFVSASCLELMMIELVPMAYRVANEVDASASNGATAGHKEKENGAGSGEKAKEARMDEDEERDAVFYRLEALGYRVGQGLVERFSRDRPRFTDTLDVIKFLCKDLWMLVFRKQIDNLKTNHRGVYVLTDNSFRPFARMSTEAGGQAVAKAQPFLWFPCGVIRGALASMGINATVQAESSELPGATFQIKSTVTKP</sequence>
<dbReference type="Proteomes" id="UP000054321">
    <property type="component" value="Unassembled WGS sequence"/>
</dbReference>
<keyword evidence="4" id="KW-1185">Reference proteome</keyword>
<protein>
    <recommendedName>
        <fullName evidence="5">Trafficking protein particle complex subunit 6B</fullName>
    </recommendedName>
</protein>
<dbReference type="GO" id="GO:0030008">
    <property type="term" value="C:TRAPP complex"/>
    <property type="evidence" value="ECO:0007669"/>
    <property type="project" value="TreeGrafter"/>
</dbReference>
<dbReference type="HOGENOM" id="CLU_076409_0_1_1"/>
<feature type="compositionally biased region" description="Basic and acidic residues" evidence="2">
    <location>
        <begin position="54"/>
        <end position="72"/>
    </location>
</feature>
<reference evidence="4" key="2">
    <citation type="submission" date="2015-01" db="EMBL/GenBank/DDBJ databases">
        <title>Evolutionary Origins and Diversification of the Mycorrhizal Mutualists.</title>
        <authorList>
            <consortium name="DOE Joint Genome Institute"/>
            <consortium name="Mycorrhizal Genomics Consortium"/>
            <person name="Kohler A."/>
            <person name="Kuo A."/>
            <person name="Nagy L.G."/>
            <person name="Floudas D."/>
            <person name="Copeland A."/>
            <person name="Barry K.W."/>
            <person name="Cichocki N."/>
            <person name="Veneault-Fourrey C."/>
            <person name="LaButti K."/>
            <person name="Lindquist E.A."/>
            <person name="Lipzen A."/>
            <person name="Lundell T."/>
            <person name="Morin E."/>
            <person name="Murat C."/>
            <person name="Riley R."/>
            <person name="Ohm R."/>
            <person name="Sun H."/>
            <person name="Tunlid A."/>
            <person name="Henrissat B."/>
            <person name="Grigoriev I.V."/>
            <person name="Hibbett D.S."/>
            <person name="Martin F."/>
        </authorList>
    </citation>
    <scope>NUCLEOTIDE SEQUENCE [LARGE SCALE GENOMIC DNA]</scope>
    <source>
        <strain evidence="4">Zn</strain>
    </source>
</reference>
<dbReference type="GO" id="GO:0005802">
    <property type="term" value="C:trans-Golgi network"/>
    <property type="evidence" value="ECO:0007669"/>
    <property type="project" value="TreeGrafter"/>
</dbReference>
<reference evidence="3 4" key="1">
    <citation type="submission" date="2014-04" db="EMBL/GenBank/DDBJ databases">
        <authorList>
            <consortium name="DOE Joint Genome Institute"/>
            <person name="Kuo A."/>
            <person name="Martino E."/>
            <person name="Perotto S."/>
            <person name="Kohler A."/>
            <person name="Nagy L.G."/>
            <person name="Floudas D."/>
            <person name="Copeland A."/>
            <person name="Barry K.W."/>
            <person name="Cichocki N."/>
            <person name="Veneault-Fourrey C."/>
            <person name="LaButti K."/>
            <person name="Lindquist E.A."/>
            <person name="Lipzen A."/>
            <person name="Lundell T."/>
            <person name="Morin E."/>
            <person name="Murat C."/>
            <person name="Sun H."/>
            <person name="Tunlid A."/>
            <person name="Henrissat B."/>
            <person name="Grigoriev I.V."/>
            <person name="Hibbett D.S."/>
            <person name="Martin F."/>
            <person name="Nordberg H.P."/>
            <person name="Cantor M.N."/>
            <person name="Hua S.X."/>
        </authorList>
    </citation>
    <scope>NUCLEOTIDE SEQUENCE [LARGE SCALE GENOMIC DNA]</scope>
    <source>
        <strain evidence="3 4">Zn</strain>
    </source>
</reference>
<comment type="similarity">
    <text evidence="1">Belongs to the TRAPP small subunits family. BET3 subfamily.</text>
</comment>
<dbReference type="InterPro" id="IPR024096">
    <property type="entry name" value="NO_sig/Golgi_transp_ligand-bd"/>
</dbReference>
<dbReference type="STRING" id="913774.A0A0C3GXF1"/>
<dbReference type="Gene3D" id="3.30.1380.20">
    <property type="entry name" value="Trafficking protein particle complex subunit 3"/>
    <property type="match status" value="1"/>
</dbReference>
<evidence type="ECO:0000313" key="4">
    <source>
        <dbReference type="Proteomes" id="UP000054321"/>
    </source>
</evidence>
<dbReference type="InterPro" id="IPR007194">
    <property type="entry name" value="TRAPP_component"/>
</dbReference>
<dbReference type="GO" id="GO:0006888">
    <property type="term" value="P:endoplasmic reticulum to Golgi vesicle-mediated transport"/>
    <property type="evidence" value="ECO:0007669"/>
    <property type="project" value="TreeGrafter"/>
</dbReference>
<dbReference type="InterPro" id="IPR037992">
    <property type="entry name" value="TRAPPC6/Trs33"/>
</dbReference>
<dbReference type="OrthoDB" id="941624at2759"/>